<evidence type="ECO:0000313" key="4">
    <source>
        <dbReference type="Proteomes" id="UP000273159"/>
    </source>
</evidence>
<protein>
    <submittedName>
        <fullName evidence="3">Uncharacterized protein</fullName>
    </submittedName>
</protein>
<dbReference type="AlphaFoldDB" id="A0A3B0FYK9"/>
<dbReference type="RefSeq" id="WP_120692129.1">
    <property type="nucleotide sequence ID" value="NZ_RBNH01000005.1"/>
</dbReference>
<feature type="transmembrane region" description="Helical" evidence="2">
    <location>
        <begin position="96"/>
        <end position="117"/>
    </location>
</feature>
<reference evidence="4" key="2">
    <citation type="submission" date="2018-10" db="EMBL/GenBank/DDBJ databases">
        <authorList>
            <person name="Wang Y."/>
            <person name="Wang J."/>
            <person name="Yang X."/>
            <person name="Wang Z."/>
            <person name="Huang Y."/>
        </authorList>
    </citation>
    <scope>NUCLEOTIDE SEQUENCE [LARGE SCALE GENOMIC DNA]</scope>
    <source>
        <strain evidence="4">J015</strain>
    </source>
</reference>
<evidence type="ECO:0000256" key="1">
    <source>
        <dbReference type="SAM" id="MobiDB-lite"/>
    </source>
</evidence>
<accession>A0A3B0FYK9</accession>
<keyword evidence="2" id="KW-0812">Transmembrane</keyword>
<organism evidence="3 4">
    <name type="scientific">Pseudarthrobacter phenanthrenivorans</name>
    <name type="common">Arthrobacter phenanthrenivorans</name>
    <dbReference type="NCBI Taxonomy" id="361575"/>
    <lineage>
        <taxon>Bacteria</taxon>
        <taxon>Bacillati</taxon>
        <taxon>Actinomycetota</taxon>
        <taxon>Actinomycetes</taxon>
        <taxon>Micrococcales</taxon>
        <taxon>Micrococcaceae</taxon>
        <taxon>Pseudarthrobacter</taxon>
    </lineage>
</organism>
<name>A0A3B0FYK9_PSEPS</name>
<feature type="transmembrane region" description="Helical" evidence="2">
    <location>
        <begin position="30"/>
        <end position="50"/>
    </location>
</feature>
<feature type="transmembrane region" description="Helical" evidence="2">
    <location>
        <begin position="62"/>
        <end position="84"/>
    </location>
</feature>
<dbReference type="Proteomes" id="UP000273159">
    <property type="component" value="Unassembled WGS sequence"/>
</dbReference>
<proteinExistence type="predicted"/>
<dbReference type="EMBL" id="RBNH01000005">
    <property type="protein sequence ID" value="RKO24879.1"/>
    <property type="molecule type" value="Genomic_DNA"/>
</dbReference>
<keyword evidence="2" id="KW-0472">Membrane</keyword>
<gene>
    <name evidence="3" type="ORF">D7Z96_07615</name>
</gene>
<evidence type="ECO:0000256" key="2">
    <source>
        <dbReference type="SAM" id="Phobius"/>
    </source>
</evidence>
<sequence>MTEDTPDVPRNPPPVGPGYGPQRPASGGSIGAGVLLGAFALYALYVSATIPTGGPTMWPASYLGGAVAFVPVAAYLAIAIVLAVMKKTSRFGAGMLIGLGIFLLLGGGLCIGSLAQLGI</sequence>
<evidence type="ECO:0000313" key="3">
    <source>
        <dbReference type="EMBL" id="RKO24879.1"/>
    </source>
</evidence>
<reference evidence="3 4" key="1">
    <citation type="submission" date="2018-10" db="EMBL/GenBank/DDBJ databases">
        <title>Genome-guide identification and characterization of bacteria that degrade polycyclic aromatic hydrocarbons and resist hexavalent chromium simultaneously.</title>
        <authorList>
            <person name="Feng H."/>
        </authorList>
    </citation>
    <scope>NUCLEOTIDE SEQUENCE [LARGE SCALE GENOMIC DNA]</scope>
    <source>
        <strain evidence="3 4">J015</strain>
    </source>
</reference>
<feature type="region of interest" description="Disordered" evidence="1">
    <location>
        <begin position="1"/>
        <end position="24"/>
    </location>
</feature>
<comment type="caution">
    <text evidence="3">The sequence shown here is derived from an EMBL/GenBank/DDBJ whole genome shotgun (WGS) entry which is preliminary data.</text>
</comment>
<keyword evidence="2" id="KW-1133">Transmembrane helix</keyword>